<name>A0A067PVV6_9AGAM</name>
<dbReference type="SUPFAM" id="SSF56112">
    <property type="entry name" value="Protein kinase-like (PK-like)"/>
    <property type="match status" value="1"/>
</dbReference>
<proteinExistence type="predicted"/>
<dbReference type="HOGENOM" id="CLU_021768_6_1_1"/>
<gene>
    <name evidence="2" type="ORF">JAAARDRAFT_46576</name>
</gene>
<dbReference type="OrthoDB" id="5404599at2759"/>
<dbReference type="EMBL" id="KL197716">
    <property type="protein sequence ID" value="KDQ58933.1"/>
    <property type="molecule type" value="Genomic_DNA"/>
</dbReference>
<organism evidence="2 3">
    <name type="scientific">Jaapia argillacea MUCL 33604</name>
    <dbReference type="NCBI Taxonomy" id="933084"/>
    <lineage>
        <taxon>Eukaryota</taxon>
        <taxon>Fungi</taxon>
        <taxon>Dikarya</taxon>
        <taxon>Basidiomycota</taxon>
        <taxon>Agaricomycotina</taxon>
        <taxon>Agaricomycetes</taxon>
        <taxon>Agaricomycetidae</taxon>
        <taxon>Jaapiales</taxon>
        <taxon>Jaapiaceae</taxon>
        <taxon>Jaapia</taxon>
    </lineage>
</organism>
<dbReference type="Gene3D" id="3.90.1200.10">
    <property type="match status" value="1"/>
</dbReference>
<dbReference type="PANTHER" id="PTHR21310">
    <property type="entry name" value="AMINOGLYCOSIDE PHOSPHOTRANSFERASE-RELATED-RELATED"/>
    <property type="match status" value="1"/>
</dbReference>
<evidence type="ECO:0000313" key="3">
    <source>
        <dbReference type="Proteomes" id="UP000027265"/>
    </source>
</evidence>
<dbReference type="InterPro" id="IPR011009">
    <property type="entry name" value="Kinase-like_dom_sf"/>
</dbReference>
<dbReference type="InterPro" id="IPR002575">
    <property type="entry name" value="Aminoglycoside_PTrfase"/>
</dbReference>
<dbReference type="AlphaFoldDB" id="A0A067PVV6"/>
<accession>A0A067PVV6</accession>
<dbReference type="Proteomes" id="UP000027265">
    <property type="component" value="Unassembled WGS sequence"/>
</dbReference>
<keyword evidence="3" id="KW-1185">Reference proteome</keyword>
<dbReference type="Pfam" id="PF01636">
    <property type="entry name" value="APH"/>
    <property type="match status" value="1"/>
</dbReference>
<dbReference type="PROSITE" id="PS00109">
    <property type="entry name" value="PROTEIN_KINASE_TYR"/>
    <property type="match status" value="1"/>
</dbReference>
<sequence>MTVGPSLLAGGSKAVPRNFQKAMYSLLSRALQICSTLLTLPLCCCFETIVTIADWWQVRHTGWLPGKVRFLPFGLVLKVGCVGTASEADILRFISKSTRIPVPRVILSATGLGRHYTLMTRAVGRNLQNAWQDMDAEQQTKIISQLRDFVDQLRALMPPDAHRISGFDGGPLLDSRLPGSQPCGPFSSEKDFNEHLLDCTRVYVCDEIVDEIRPQLSLDHRIYFTHADLAARNIIVDGDQIVALLDWENSGWFPEYWEFVKARHYPALDKSWDDSIATFAHDYTKEWMVDRRMSDYIVGAI</sequence>
<dbReference type="PANTHER" id="PTHR21310:SF58">
    <property type="entry name" value="AMINOGLYCOSIDE PHOSPHOTRANSFERASE DOMAIN-CONTAINING PROTEIN"/>
    <property type="match status" value="1"/>
</dbReference>
<dbReference type="CDD" id="cd05120">
    <property type="entry name" value="APH_ChoK_like"/>
    <property type="match status" value="1"/>
</dbReference>
<dbReference type="InParanoid" id="A0A067PVV6"/>
<evidence type="ECO:0000259" key="1">
    <source>
        <dbReference type="Pfam" id="PF01636"/>
    </source>
</evidence>
<dbReference type="InterPro" id="IPR008266">
    <property type="entry name" value="Tyr_kinase_AS"/>
</dbReference>
<dbReference type="GO" id="GO:0004672">
    <property type="term" value="F:protein kinase activity"/>
    <property type="evidence" value="ECO:0007669"/>
    <property type="project" value="InterPro"/>
</dbReference>
<reference evidence="3" key="1">
    <citation type="journal article" date="2014" name="Proc. Natl. Acad. Sci. U.S.A.">
        <title>Extensive sampling of basidiomycete genomes demonstrates inadequacy of the white-rot/brown-rot paradigm for wood decay fungi.</title>
        <authorList>
            <person name="Riley R."/>
            <person name="Salamov A.A."/>
            <person name="Brown D.W."/>
            <person name="Nagy L.G."/>
            <person name="Floudas D."/>
            <person name="Held B.W."/>
            <person name="Levasseur A."/>
            <person name="Lombard V."/>
            <person name="Morin E."/>
            <person name="Otillar R."/>
            <person name="Lindquist E.A."/>
            <person name="Sun H."/>
            <person name="LaButti K.M."/>
            <person name="Schmutz J."/>
            <person name="Jabbour D."/>
            <person name="Luo H."/>
            <person name="Baker S.E."/>
            <person name="Pisabarro A.G."/>
            <person name="Walton J.D."/>
            <person name="Blanchette R.A."/>
            <person name="Henrissat B."/>
            <person name="Martin F."/>
            <person name="Cullen D."/>
            <person name="Hibbett D.S."/>
            <person name="Grigoriev I.V."/>
        </authorList>
    </citation>
    <scope>NUCLEOTIDE SEQUENCE [LARGE SCALE GENOMIC DNA]</scope>
    <source>
        <strain evidence="3">MUCL 33604</strain>
    </source>
</reference>
<feature type="domain" description="Aminoglycoside phosphotransferase" evidence="1">
    <location>
        <begin position="85"/>
        <end position="280"/>
    </location>
</feature>
<evidence type="ECO:0000313" key="2">
    <source>
        <dbReference type="EMBL" id="KDQ58933.1"/>
    </source>
</evidence>
<dbReference type="STRING" id="933084.A0A067PVV6"/>
<dbReference type="InterPro" id="IPR051678">
    <property type="entry name" value="AGP_Transferase"/>
</dbReference>
<protein>
    <recommendedName>
        <fullName evidence="1">Aminoglycoside phosphotransferase domain-containing protein</fullName>
    </recommendedName>
</protein>